<feature type="domain" description="Ig-like" evidence="6">
    <location>
        <begin position="53"/>
        <end position="149"/>
    </location>
</feature>
<feature type="signal peptide" evidence="5">
    <location>
        <begin position="1"/>
        <end position="21"/>
    </location>
</feature>
<keyword evidence="3" id="KW-1015">Disulfide bond</keyword>
<accession>A0A9P0AU80</accession>
<dbReference type="InterPro" id="IPR013098">
    <property type="entry name" value="Ig_I-set"/>
</dbReference>
<dbReference type="SMART" id="SM00409">
    <property type="entry name" value="IG"/>
    <property type="match status" value="2"/>
</dbReference>
<dbReference type="PROSITE" id="PS50835">
    <property type="entry name" value="IG_LIKE"/>
    <property type="match status" value="2"/>
</dbReference>
<dbReference type="Gene3D" id="2.60.40.10">
    <property type="entry name" value="Immunoglobulins"/>
    <property type="match status" value="2"/>
</dbReference>
<dbReference type="InterPro" id="IPR003598">
    <property type="entry name" value="Ig_sub2"/>
</dbReference>
<dbReference type="OrthoDB" id="6138780at2759"/>
<name>A0A9P0AU80_BRAAE</name>
<dbReference type="InterPro" id="IPR007110">
    <property type="entry name" value="Ig-like_dom"/>
</dbReference>
<feature type="domain" description="Ig-like" evidence="6">
    <location>
        <begin position="179"/>
        <end position="263"/>
    </location>
</feature>
<evidence type="ECO:0000259" key="6">
    <source>
        <dbReference type="PROSITE" id="PS50835"/>
    </source>
</evidence>
<gene>
    <name evidence="7" type="ORF">MELIAE_LOCUS2069</name>
</gene>
<dbReference type="InterPro" id="IPR051170">
    <property type="entry name" value="Neural/epithelial_adhesion"/>
</dbReference>
<feature type="chain" id="PRO_5040245563" description="Ig-like domain-containing protein" evidence="5">
    <location>
        <begin position="22"/>
        <end position="273"/>
    </location>
</feature>
<dbReference type="InterPro" id="IPR003599">
    <property type="entry name" value="Ig_sub"/>
</dbReference>
<dbReference type="PANTHER" id="PTHR12231">
    <property type="entry name" value="CTX-RELATED TYPE I TRANSMEMBRANE PROTEIN"/>
    <property type="match status" value="1"/>
</dbReference>
<dbReference type="InterPro" id="IPR036179">
    <property type="entry name" value="Ig-like_dom_sf"/>
</dbReference>
<reference evidence="7" key="1">
    <citation type="submission" date="2021-12" db="EMBL/GenBank/DDBJ databases">
        <authorList>
            <person name="King R."/>
        </authorList>
    </citation>
    <scope>NUCLEOTIDE SEQUENCE</scope>
</reference>
<sequence>MKSTMLVSVLLAFLLVQNSHSKNLPLDEVDDMSNELTPSFFPNYYDAPKRTTPEWVKIRQAPEPVVFKSYGSKVELECTAMGSPPPTIQWYKHNTKLTENDLEFNHIEAHPDSLAKVTSKLVINYLLPRHEDMYRCVATSGKEEASALTKVIVENTMNQRDLNFTQLLQHKILGGFHQPKITYFYTVNLDAISWDTVLPCRTVGNPKPSLMWLDPLMNEVPRDESQRVHVLRNGDLKITNIEWNDMGNYVCVVKNKLGEDRIETFVYPMASTN</sequence>
<evidence type="ECO:0000313" key="8">
    <source>
        <dbReference type="Proteomes" id="UP001154078"/>
    </source>
</evidence>
<protein>
    <recommendedName>
        <fullName evidence="6">Ig-like domain-containing protein</fullName>
    </recommendedName>
</protein>
<keyword evidence="4" id="KW-0393">Immunoglobulin domain</keyword>
<proteinExistence type="predicted"/>
<evidence type="ECO:0000256" key="1">
    <source>
        <dbReference type="ARBA" id="ARBA00022729"/>
    </source>
</evidence>
<dbReference type="GO" id="GO:0043005">
    <property type="term" value="C:neuron projection"/>
    <property type="evidence" value="ECO:0007669"/>
    <property type="project" value="TreeGrafter"/>
</dbReference>
<dbReference type="Pfam" id="PF07679">
    <property type="entry name" value="I-set"/>
    <property type="match status" value="1"/>
</dbReference>
<evidence type="ECO:0000256" key="3">
    <source>
        <dbReference type="ARBA" id="ARBA00023157"/>
    </source>
</evidence>
<evidence type="ECO:0000256" key="4">
    <source>
        <dbReference type="ARBA" id="ARBA00023319"/>
    </source>
</evidence>
<dbReference type="SMART" id="SM00408">
    <property type="entry name" value="IGc2"/>
    <property type="match status" value="2"/>
</dbReference>
<keyword evidence="8" id="KW-1185">Reference proteome</keyword>
<keyword evidence="2" id="KW-0677">Repeat</keyword>
<dbReference type="SUPFAM" id="SSF48726">
    <property type="entry name" value="Immunoglobulin"/>
    <property type="match status" value="2"/>
</dbReference>
<dbReference type="CDD" id="cd00096">
    <property type="entry name" value="Ig"/>
    <property type="match status" value="1"/>
</dbReference>
<dbReference type="EMBL" id="OV121141">
    <property type="protein sequence ID" value="CAH0548621.1"/>
    <property type="molecule type" value="Genomic_DNA"/>
</dbReference>
<dbReference type="PANTHER" id="PTHR12231:SF253">
    <property type="entry name" value="DPR-INTERACTING PROTEIN ETA, ISOFORM B-RELATED"/>
    <property type="match status" value="1"/>
</dbReference>
<evidence type="ECO:0000313" key="7">
    <source>
        <dbReference type="EMBL" id="CAH0548621.1"/>
    </source>
</evidence>
<dbReference type="Pfam" id="PF13927">
    <property type="entry name" value="Ig_3"/>
    <property type="match status" value="1"/>
</dbReference>
<dbReference type="Proteomes" id="UP001154078">
    <property type="component" value="Chromosome 10"/>
</dbReference>
<dbReference type="AlphaFoldDB" id="A0A9P0AU80"/>
<evidence type="ECO:0000256" key="2">
    <source>
        <dbReference type="ARBA" id="ARBA00022737"/>
    </source>
</evidence>
<dbReference type="InterPro" id="IPR013783">
    <property type="entry name" value="Ig-like_fold"/>
</dbReference>
<keyword evidence="1 5" id="KW-0732">Signal</keyword>
<evidence type="ECO:0000256" key="5">
    <source>
        <dbReference type="SAM" id="SignalP"/>
    </source>
</evidence>
<organism evidence="7 8">
    <name type="scientific">Brassicogethes aeneus</name>
    <name type="common">Rape pollen beetle</name>
    <name type="synonym">Meligethes aeneus</name>
    <dbReference type="NCBI Taxonomy" id="1431903"/>
    <lineage>
        <taxon>Eukaryota</taxon>
        <taxon>Metazoa</taxon>
        <taxon>Ecdysozoa</taxon>
        <taxon>Arthropoda</taxon>
        <taxon>Hexapoda</taxon>
        <taxon>Insecta</taxon>
        <taxon>Pterygota</taxon>
        <taxon>Neoptera</taxon>
        <taxon>Endopterygota</taxon>
        <taxon>Coleoptera</taxon>
        <taxon>Polyphaga</taxon>
        <taxon>Cucujiformia</taxon>
        <taxon>Nitidulidae</taxon>
        <taxon>Meligethinae</taxon>
        <taxon>Brassicogethes</taxon>
    </lineage>
</organism>